<feature type="transmembrane region" description="Helical" evidence="1">
    <location>
        <begin position="65"/>
        <end position="82"/>
    </location>
</feature>
<evidence type="ECO:0000256" key="1">
    <source>
        <dbReference type="SAM" id="Phobius"/>
    </source>
</evidence>
<comment type="caution">
    <text evidence="2">The sequence shown here is derived from an EMBL/GenBank/DDBJ whole genome shotgun (WGS) entry which is preliminary data.</text>
</comment>
<keyword evidence="1" id="KW-1133">Transmembrane helix</keyword>
<dbReference type="Proteomes" id="UP000260680">
    <property type="component" value="Unassembled WGS sequence"/>
</dbReference>
<sequence>MIFSSLLFFILSECFCRPGLCRFLAGEKGLTHKEERIGHAFGSYLRADAFLLLLLWGLSFFPFPYLYQGIGVLFLIITFFYLKKMVIILRKTA</sequence>
<evidence type="ECO:0008006" key="4">
    <source>
        <dbReference type="Google" id="ProtNLM"/>
    </source>
</evidence>
<name>A0A3E2N3N4_9FIRM</name>
<dbReference type="AlphaFoldDB" id="A0A3E2N3N4"/>
<protein>
    <recommendedName>
        <fullName evidence="4">DUF3784 domain-containing protein</fullName>
    </recommendedName>
</protein>
<accession>A0A3E2N3N4</accession>
<dbReference type="EMBL" id="QOHO01000142">
    <property type="protein sequence ID" value="RFZ75582.1"/>
    <property type="molecule type" value="Genomic_DNA"/>
</dbReference>
<keyword evidence="1" id="KW-0472">Membrane</keyword>
<evidence type="ECO:0000313" key="3">
    <source>
        <dbReference type="Proteomes" id="UP000260680"/>
    </source>
</evidence>
<proteinExistence type="predicted"/>
<keyword evidence="1" id="KW-0812">Transmembrane</keyword>
<gene>
    <name evidence="2" type="ORF">DS742_28180</name>
</gene>
<organism evidence="2 3">
    <name type="scientific">Lacrimispora amygdalina</name>
    <dbReference type="NCBI Taxonomy" id="253257"/>
    <lineage>
        <taxon>Bacteria</taxon>
        <taxon>Bacillati</taxon>
        <taxon>Bacillota</taxon>
        <taxon>Clostridia</taxon>
        <taxon>Lachnospirales</taxon>
        <taxon>Lachnospiraceae</taxon>
        <taxon>Lacrimispora</taxon>
    </lineage>
</organism>
<reference evidence="2 3" key="1">
    <citation type="submission" date="2018-07" db="EMBL/GenBank/DDBJ databases">
        <title>New species, Clostridium PI-S10-A1B.</title>
        <authorList>
            <person name="Krishna G."/>
            <person name="Summeta K."/>
            <person name="Shikha S."/>
            <person name="Prabhu P.B."/>
            <person name="Suresh K."/>
        </authorList>
    </citation>
    <scope>NUCLEOTIDE SEQUENCE [LARGE SCALE GENOMIC DNA]</scope>
    <source>
        <strain evidence="2 3">PI-S10-A1B</strain>
    </source>
</reference>
<evidence type="ECO:0000313" key="2">
    <source>
        <dbReference type="EMBL" id="RFZ75582.1"/>
    </source>
</evidence>